<comment type="caution">
    <text evidence="5">The sequence shown here is derived from an EMBL/GenBank/DDBJ whole genome shotgun (WGS) entry which is preliminary data.</text>
</comment>
<dbReference type="OrthoDB" id="1726708at2"/>
<evidence type="ECO:0000313" key="5">
    <source>
        <dbReference type="EMBL" id="TNJ68086.1"/>
    </source>
</evidence>
<dbReference type="PIRSF" id="PIRSF005690">
    <property type="entry name" value="GerBA"/>
    <property type="match status" value="1"/>
</dbReference>
<protein>
    <submittedName>
        <fullName evidence="5">Spore germination protein</fullName>
    </submittedName>
</protein>
<keyword evidence="6" id="KW-1185">Reference proteome</keyword>
<comment type="similarity">
    <text evidence="1">Belongs to the GerABKA family.</text>
</comment>
<evidence type="ECO:0000256" key="2">
    <source>
        <dbReference type="ARBA" id="ARBA00023136"/>
    </source>
</evidence>
<evidence type="ECO:0000313" key="6">
    <source>
        <dbReference type="Proteomes" id="UP000307943"/>
    </source>
</evidence>
<evidence type="ECO:0000256" key="1">
    <source>
        <dbReference type="ARBA" id="ARBA00005278"/>
    </source>
</evidence>
<keyword evidence="2 4" id="KW-0472">Membrane</keyword>
<keyword evidence="4" id="KW-1133">Transmembrane helix</keyword>
<keyword evidence="4" id="KW-0812">Transmembrane</keyword>
<feature type="transmembrane region" description="Helical" evidence="4">
    <location>
        <begin position="314"/>
        <end position="333"/>
    </location>
</feature>
<reference evidence="5 6" key="1">
    <citation type="submission" date="2019-05" db="EMBL/GenBank/DDBJ databases">
        <title>We sequenced the genome of Paenibacillus hemerocallicola KCTC 33185 for further insight into its adaptation and study the phylogeny of Paenibacillus.</title>
        <authorList>
            <person name="Narsing Rao M.P."/>
        </authorList>
    </citation>
    <scope>NUCLEOTIDE SEQUENCE [LARGE SCALE GENOMIC DNA]</scope>
    <source>
        <strain evidence="5 6">KCTC 33185</strain>
    </source>
</reference>
<feature type="transmembrane region" description="Helical" evidence="4">
    <location>
        <begin position="406"/>
        <end position="431"/>
    </location>
</feature>
<dbReference type="AlphaFoldDB" id="A0A5C4THF2"/>
<name>A0A5C4THF2_9BACL</name>
<feature type="transmembrane region" description="Helical" evidence="4">
    <location>
        <begin position="379"/>
        <end position="400"/>
    </location>
</feature>
<dbReference type="GO" id="GO:0009847">
    <property type="term" value="P:spore germination"/>
    <property type="evidence" value="ECO:0007669"/>
    <property type="project" value="InterPro"/>
</dbReference>
<dbReference type="InterPro" id="IPR004995">
    <property type="entry name" value="Spore_Ger"/>
</dbReference>
<dbReference type="EMBL" id="VDCQ01000002">
    <property type="protein sequence ID" value="TNJ68086.1"/>
    <property type="molecule type" value="Genomic_DNA"/>
</dbReference>
<dbReference type="PANTHER" id="PTHR22550">
    <property type="entry name" value="SPORE GERMINATION PROTEIN"/>
    <property type="match status" value="1"/>
</dbReference>
<accession>A0A5C4THF2</accession>
<feature type="compositionally biased region" description="Basic and acidic residues" evidence="3">
    <location>
        <begin position="524"/>
        <end position="535"/>
    </location>
</feature>
<organism evidence="5 6">
    <name type="scientific">Paenibacillus hemerocallicola</name>
    <dbReference type="NCBI Taxonomy" id="1172614"/>
    <lineage>
        <taxon>Bacteria</taxon>
        <taxon>Bacillati</taxon>
        <taxon>Bacillota</taxon>
        <taxon>Bacilli</taxon>
        <taxon>Bacillales</taxon>
        <taxon>Paenibacillaceae</taxon>
        <taxon>Paenibacillus</taxon>
    </lineage>
</organism>
<sequence>MQRRSKQLQASLDSRFENTVSALNHFPLTDDLEANIEAVRSTFGDSGDLVIRRFIVGKDKLQAAIVYIDGLGDNETINENIITPLMSAECLPEEGDGSVPLVDWLEKTGIPIGEQSRTDKLNRVIRTVLSGDSALLLNGVNTALLLNTKGWERRGIDEPRTESVVRGPRDGFTETICINTAQIRRRLKDPNLRIRHMTVGRRSNTDIAVVYLDGVTNPAIVEEVIKRIKAIDIDAALESGYLEQFIEDSHWTPFPLIQNTERPDKATANLLEGKVIIICDGTPFVLIAPSVFSQFYHSPEDYYERFLIGTLIRLIRVISMVMALLLPSLYIAFSSFHPEMIPSRLVIAMAAGRSTVPFPSIIEAFLMEVTMEILREASVRLPGPIGPTIGIVGALVVGQAAVQAGIVSPIMVIIVALTTIGSFAAPSYSAAIALRMLRFPMMVAAALFGLYGIMLLLILIIMHLCSLKSFGVPYLSPLTPSRFGDFKDAFIRAPFQWMKKRPAFFKTLDKKRGNSGSGAGRTEGGQHRSNDRNESEGSSEGAFAGGKQ</sequence>
<feature type="transmembrane region" description="Helical" evidence="4">
    <location>
        <begin position="443"/>
        <end position="464"/>
    </location>
</feature>
<dbReference type="PANTHER" id="PTHR22550:SF5">
    <property type="entry name" value="LEUCINE ZIPPER PROTEIN 4"/>
    <property type="match status" value="1"/>
</dbReference>
<evidence type="ECO:0000256" key="3">
    <source>
        <dbReference type="SAM" id="MobiDB-lite"/>
    </source>
</evidence>
<dbReference type="Pfam" id="PF03323">
    <property type="entry name" value="GerA"/>
    <property type="match status" value="1"/>
</dbReference>
<feature type="transmembrane region" description="Helical" evidence="4">
    <location>
        <begin position="345"/>
        <end position="367"/>
    </location>
</feature>
<dbReference type="GO" id="GO:0016020">
    <property type="term" value="C:membrane"/>
    <property type="evidence" value="ECO:0007669"/>
    <property type="project" value="InterPro"/>
</dbReference>
<gene>
    <name evidence="5" type="ORF">FE784_02610</name>
</gene>
<feature type="region of interest" description="Disordered" evidence="3">
    <location>
        <begin position="508"/>
        <end position="548"/>
    </location>
</feature>
<proteinExistence type="inferred from homology"/>
<dbReference type="InterPro" id="IPR050768">
    <property type="entry name" value="UPF0353/GerABKA_families"/>
</dbReference>
<dbReference type="Proteomes" id="UP000307943">
    <property type="component" value="Unassembled WGS sequence"/>
</dbReference>
<evidence type="ECO:0000256" key="4">
    <source>
        <dbReference type="SAM" id="Phobius"/>
    </source>
</evidence>